<gene>
    <name evidence="1" type="ORF">MiTs_03770</name>
</gene>
<dbReference type="SUPFAM" id="SSF46689">
    <property type="entry name" value="Homeodomain-like"/>
    <property type="match status" value="1"/>
</dbReference>
<accession>A0A5A5S8E4</accession>
<proteinExistence type="predicted"/>
<reference evidence="1 2" key="1">
    <citation type="submission" date="2018-09" db="EMBL/GenBank/DDBJ databases">
        <title>Evolutionary history of phycoerythrin pigmentation in the water bloom-forming cyanobacterium Microcystis aeruginosa.</title>
        <authorList>
            <person name="Tanabe Y."/>
            <person name="Tanabe Y."/>
            <person name="Yamaguchi H."/>
        </authorList>
    </citation>
    <scope>NUCLEOTIDE SEQUENCE [LARGE SCALE GENOMIC DNA]</scope>
    <source>
        <strain evidence="1 2">NIES-2521</strain>
    </source>
</reference>
<evidence type="ECO:0000313" key="1">
    <source>
        <dbReference type="EMBL" id="GCA81751.1"/>
    </source>
</evidence>
<organism evidence="1 2">
    <name type="scientific">Microcystis aeruginosa NIES-2521</name>
    <dbReference type="NCBI Taxonomy" id="2303983"/>
    <lineage>
        <taxon>Bacteria</taxon>
        <taxon>Bacillati</taxon>
        <taxon>Cyanobacteriota</taxon>
        <taxon>Cyanophyceae</taxon>
        <taxon>Oscillatoriophycideae</taxon>
        <taxon>Chroococcales</taxon>
        <taxon>Microcystaceae</taxon>
        <taxon>Microcystis</taxon>
    </lineage>
</organism>
<dbReference type="Pfam" id="PF13384">
    <property type="entry name" value="HTH_23"/>
    <property type="match status" value="1"/>
</dbReference>
<name>A0A5A5S8E4_MICAE</name>
<dbReference type="InterPro" id="IPR009057">
    <property type="entry name" value="Homeodomain-like_sf"/>
</dbReference>
<dbReference type="AlphaFoldDB" id="A0A5A5S8E4"/>
<protein>
    <submittedName>
        <fullName evidence="1">Uncharacterized protein</fullName>
    </submittedName>
</protein>
<dbReference type="Proteomes" id="UP000324689">
    <property type="component" value="Unassembled WGS sequence"/>
</dbReference>
<sequence>MNSLISKDLSVPHRCENRYKIAENLLWRRNQTLPAPLKIDLSEEEDKNLPELQKLAGIPYRVKERAEIIRLRHYGWSVEKIAQYKGKSPHTVRDCFHRWKKRGMEGLWEKMGRGRKKKWKEDDLVYVEKFRLFSTLCDNFCL</sequence>
<comment type="caution">
    <text evidence="1">The sequence shown here is derived from an EMBL/GenBank/DDBJ whole genome shotgun (WGS) entry which is preliminary data.</text>
</comment>
<evidence type="ECO:0000313" key="2">
    <source>
        <dbReference type="Proteomes" id="UP000324689"/>
    </source>
</evidence>
<dbReference type="EMBL" id="BHVQ01000071">
    <property type="protein sequence ID" value="GCA81751.1"/>
    <property type="molecule type" value="Genomic_DNA"/>
</dbReference>